<protein>
    <submittedName>
        <fullName evidence="3">AlNc14C369G11083 protein</fullName>
    </submittedName>
</protein>
<evidence type="ECO:0000256" key="1">
    <source>
        <dbReference type="SAM" id="MobiDB-lite"/>
    </source>
</evidence>
<dbReference type="EMBL" id="FR824414">
    <property type="protein sequence ID" value="CCA26386.1"/>
    <property type="molecule type" value="Genomic_DNA"/>
</dbReference>
<feature type="region of interest" description="Disordered" evidence="1">
    <location>
        <begin position="88"/>
        <end position="164"/>
    </location>
</feature>
<name>F0WY37_9STRA</name>
<reference evidence="3" key="2">
    <citation type="submission" date="2011-02" db="EMBL/GenBank/DDBJ databases">
        <authorList>
            <person name="MacLean D."/>
        </authorList>
    </citation>
    <scope>NUCLEOTIDE SEQUENCE</scope>
</reference>
<evidence type="ECO:0000256" key="2">
    <source>
        <dbReference type="SAM" id="Phobius"/>
    </source>
</evidence>
<feature type="compositionally biased region" description="Low complexity" evidence="1">
    <location>
        <begin position="102"/>
        <end position="114"/>
    </location>
</feature>
<feature type="compositionally biased region" description="Low complexity" evidence="1">
    <location>
        <begin position="153"/>
        <end position="162"/>
    </location>
</feature>
<feature type="region of interest" description="Disordered" evidence="1">
    <location>
        <begin position="210"/>
        <end position="259"/>
    </location>
</feature>
<feature type="compositionally biased region" description="Polar residues" evidence="1">
    <location>
        <begin position="88"/>
        <end position="100"/>
    </location>
</feature>
<accession>F0WY37</accession>
<dbReference type="AlphaFoldDB" id="F0WY37"/>
<sequence length="259" mass="27060">MSPYLILQNCNRLFSLSSGTLFLQIQANKADLQCKQLETCYKGGNKNEPCTISRGCPACVTFVNNGCFELQNNQCSFGVDCTAAWASSTGPEDSNNSPSVMPTLATVPNTTPTTAPVPSPITSPSSITSTTPITALSATPLPPPDTSVPNDPSNNGTTSTKSNTKHKSEITIVFAILGAAIGVIAVGVIFLILVRRSGAHGDMDDLITTPPMLKSGNSTQYAKSGPSESNASPWAHGTNNIARPVFSGPNPGNTRAFEL</sequence>
<organism evidence="3">
    <name type="scientific">Albugo laibachii Nc14</name>
    <dbReference type="NCBI Taxonomy" id="890382"/>
    <lineage>
        <taxon>Eukaryota</taxon>
        <taxon>Sar</taxon>
        <taxon>Stramenopiles</taxon>
        <taxon>Oomycota</taxon>
        <taxon>Peronosporomycetes</taxon>
        <taxon>Albuginales</taxon>
        <taxon>Albuginaceae</taxon>
        <taxon>Albugo</taxon>
    </lineage>
</organism>
<dbReference type="HOGENOM" id="CLU_1075281_0_0_1"/>
<evidence type="ECO:0000313" key="3">
    <source>
        <dbReference type="EMBL" id="CCA26386.1"/>
    </source>
</evidence>
<feature type="transmembrane region" description="Helical" evidence="2">
    <location>
        <begin position="170"/>
        <end position="194"/>
    </location>
</feature>
<gene>
    <name evidence="3" type="primary">AlNc14C369G11083</name>
    <name evidence="3" type="ORF">ALNC14_125300</name>
</gene>
<reference evidence="3" key="1">
    <citation type="journal article" date="2011" name="PLoS Biol.">
        <title>Gene gain and loss during evolution of obligate parasitism in the white rust pathogen of Arabidopsis thaliana.</title>
        <authorList>
            <person name="Kemen E."/>
            <person name="Gardiner A."/>
            <person name="Schultz-Larsen T."/>
            <person name="Kemen A.C."/>
            <person name="Balmuth A.L."/>
            <person name="Robert-Seilaniantz A."/>
            <person name="Bailey K."/>
            <person name="Holub E."/>
            <person name="Studholme D.J."/>
            <person name="Maclean D."/>
            <person name="Jones J.D."/>
        </authorList>
    </citation>
    <scope>NUCLEOTIDE SEQUENCE</scope>
</reference>
<feature type="compositionally biased region" description="Polar residues" evidence="1">
    <location>
        <begin position="215"/>
        <end position="241"/>
    </location>
</feature>
<keyword evidence="2" id="KW-0472">Membrane</keyword>
<proteinExistence type="predicted"/>
<feature type="compositionally biased region" description="Low complexity" evidence="1">
    <location>
        <begin position="122"/>
        <end position="139"/>
    </location>
</feature>
<keyword evidence="2" id="KW-0812">Transmembrane</keyword>
<keyword evidence="2" id="KW-1133">Transmembrane helix</keyword>